<evidence type="ECO:0000313" key="2">
    <source>
        <dbReference type="Proteomes" id="UP000325315"/>
    </source>
</evidence>
<dbReference type="GO" id="GO:0032259">
    <property type="term" value="P:methylation"/>
    <property type="evidence" value="ECO:0007669"/>
    <property type="project" value="UniProtKB-KW"/>
</dbReference>
<dbReference type="Proteomes" id="UP000325315">
    <property type="component" value="Unassembled WGS sequence"/>
</dbReference>
<sequence>MPREETAKEMLGNSNIKTISKGGIGGENLSDIYPYVPRSVLNNWTAEEIPVVFRANTETLDINDMSGIATDSESLFEQDMCTEDSRDFEDDRDYNLFSRL</sequence>
<gene>
    <name evidence="1" type="ORF">EPI10_027344</name>
</gene>
<dbReference type="AlphaFoldDB" id="A0A5B6US95"/>
<keyword evidence="2" id="KW-1185">Reference proteome</keyword>
<dbReference type="GO" id="GO:0008168">
    <property type="term" value="F:methyltransferase activity"/>
    <property type="evidence" value="ECO:0007669"/>
    <property type="project" value="UniProtKB-KW"/>
</dbReference>
<name>A0A5B6US95_9ROSI</name>
<keyword evidence="1" id="KW-0808">Transferase</keyword>
<comment type="caution">
    <text evidence="1">The sequence shown here is derived from an EMBL/GenBank/DDBJ whole genome shotgun (WGS) entry which is preliminary data.</text>
</comment>
<proteinExistence type="predicted"/>
<organism evidence="1 2">
    <name type="scientific">Gossypium australe</name>
    <dbReference type="NCBI Taxonomy" id="47621"/>
    <lineage>
        <taxon>Eukaryota</taxon>
        <taxon>Viridiplantae</taxon>
        <taxon>Streptophyta</taxon>
        <taxon>Embryophyta</taxon>
        <taxon>Tracheophyta</taxon>
        <taxon>Spermatophyta</taxon>
        <taxon>Magnoliopsida</taxon>
        <taxon>eudicotyledons</taxon>
        <taxon>Gunneridae</taxon>
        <taxon>Pentapetalae</taxon>
        <taxon>rosids</taxon>
        <taxon>malvids</taxon>
        <taxon>Malvales</taxon>
        <taxon>Malvaceae</taxon>
        <taxon>Malvoideae</taxon>
        <taxon>Gossypium</taxon>
    </lineage>
</organism>
<keyword evidence="1" id="KW-0489">Methyltransferase</keyword>
<accession>A0A5B6US95</accession>
<protein>
    <submittedName>
        <fullName evidence="1">Trans-resveratrol di-O-methyltransferase-like</fullName>
    </submittedName>
</protein>
<dbReference type="EMBL" id="SMMG02000009">
    <property type="protein sequence ID" value="KAA3460709.1"/>
    <property type="molecule type" value="Genomic_DNA"/>
</dbReference>
<reference evidence="2" key="1">
    <citation type="journal article" date="2019" name="Plant Biotechnol. J.">
        <title>Genome sequencing of the Australian wild diploid species Gossypium australe highlights disease resistance and delayed gland morphogenesis.</title>
        <authorList>
            <person name="Cai Y."/>
            <person name="Cai X."/>
            <person name="Wang Q."/>
            <person name="Wang P."/>
            <person name="Zhang Y."/>
            <person name="Cai C."/>
            <person name="Xu Y."/>
            <person name="Wang K."/>
            <person name="Zhou Z."/>
            <person name="Wang C."/>
            <person name="Geng S."/>
            <person name="Li B."/>
            <person name="Dong Q."/>
            <person name="Hou Y."/>
            <person name="Wang H."/>
            <person name="Ai P."/>
            <person name="Liu Z."/>
            <person name="Yi F."/>
            <person name="Sun M."/>
            <person name="An G."/>
            <person name="Cheng J."/>
            <person name="Zhang Y."/>
            <person name="Shi Q."/>
            <person name="Xie Y."/>
            <person name="Shi X."/>
            <person name="Chang Y."/>
            <person name="Huang F."/>
            <person name="Chen Y."/>
            <person name="Hong S."/>
            <person name="Mi L."/>
            <person name="Sun Q."/>
            <person name="Zhang L."/>
            <person name="Zhou B."/>
            <person name="Peng R."/>
            <person name="Zhang X."/>
            <person name="Liu F."/>
        </authorList>
    </citation>
    <scope>NUCLEOTIDE SEQUENCE [LARGE SCALE GENOMIC DNA]</scope>
    <source>
        <strain evidence="2">cv. PA1801</strain>
    </source>
</reference>
<evidence type="ECO:0000313" key="1">
    <source>
        <dbReference type="EMBL" id="KAA3460709.1"/>
    </source>
</evidence>